<name>A0A0D0TMK4_PSEFL</name>
<dbReference type="PATRIC" id="fig|294.125.peg.1323"/>
<dbReference type="RefSeq" id="WP_043047417.1">
    <property type="nucleotide sequence ID" value="NZ_JXCQ01000008.1"/>
</dbReference>
<comment type="caution">
    <text evidence="1">The sequence shown here is derived from an EMBL/GenBank/DDBJ whole genome shotgun (WGS) entry which is preliminary data.</text>
</comment>
<organism evidence="1 2">
    <name type="scientific">Pseudomonas fluorescens</name>
    <dbReference type="NCBI Taxonomy" id="294"/>
    <lineage>
        <taxon>Bacteria</taxon>
        <taxon>Pseudomonadati</taxon>
        <taxon>Pseudomonadota</taxon>
        <taxon>Gammaproteobacteria</taxon>
        <taxon>Pseudomonadales</taxon>
        <taxon>Pseudomonadaceae</taxon>
        <taxon>Pseudomonas</taxon>
    </lineage>
</organism>
<gene>
    <name evidence="1" type="ORF">PFLU3_12870</name>
</gene>
<sequence length="129" mass="14931">MSYLEEEIDEACNTLKISSRKLDANELNALINSLTRKFFKSQSNALDPTELNEKCTEHNPNFWKEIPYRISKNGLVLLVFDSKYRAWEIDNAPVLSSVLGETTGYPFWITDNKLTFLVHMDDHDCVIWA</sequence>
<dbReference type="Proteomes" id="UP000032210">
    <property type="component" value="Unassembled WGS sequence"/>
</dbReference>
<proteinExistence type="predicted"/>
<reference evidence="1 2" key="1">
    <citation type="submission" date="2015-01" db="EMBL/GenBank/DDBJ databases">
        <title>Genome sequence of the beneficial rhizobacterium Pseudomonas fluorescens 2-79.</title>
        <authorList>
            <person name="Thuermer A."/>
            <person name="Daniel R."/>
        </authorList>
    </citation>
    <scope>NUCLEOTIDE SEQUENCE [LARGE SCALE GENOMIC DNA]</scope>
    <source>
        <strain evidence="1 2">2-79</strain>
    </source>
</reference>
<evidence type="ECO:0000313" key="2">
    <source>
        <dbReference type="Proteomes" id="UP000032210"/>
    </source>
</evidence>
<dbReference type="AlphaFoldDB" id="A0A0D0TMK4"/>
<accession>A0A0D0TMK4</accession>
<evidence type="ECO:0000313" key="1">
    <source>
        <dbReference type="EMBL" id="KIR23134.1"/>
    </source>
</evidence>
<dbReference type="EMBL" id="JXCQ01000008">
    <property type="protein sequence ID" value="KIR23134.1"/>
    <property type="molecule type" value="Genomic_DNA"/>
</dbReference>
<protein>
    <submittedName>
        <fullName evidence="1">Uncharacterized protein</fullName>
    </submittedName>
</protein>